<dbReference type="GO" id="GO:0005975">
    <property type="term" value="P:carbohydrate metabolic process"/>
    <property type="evidence" value="ECO:0007669"/>
    <property type="project" value="InterPro"/>
</dbReference>
<keyword evidence="5" id="KW-1185">Reference proteome</keyword>
<dbReference type="RefSeq" id="WP_120109167.1">
    <property type="nucleotide sequence ID" value="NZ_QXQB01000002.1"/>
</dbReference>
<evidence type="ECO:0000313" key="4">
    <source>
        <dbReference type="EMBL" id="RJX39568.1"/>
    </source>
</evidence>
<dbReference type="PANTHER" id="PTHR31084:SF0">
    <property type="entry name" value="ALPHA-L-FUCOSIDASE 2"/>
    <property type="match status" value="1"/>
</dbReference>
<dbReference type="InterPro" id="IPR016518">
    <property type="entry name" value="Alpha-L-fucosidase"/>
</dbReference>
<feature type="domain" description="Glycosyl hydrolase family 95 catalytic" evidence="3">
    <location>
        <begin position="265"/>
        <end position="685"/>
    </location>
</feature>
<dbReference type="PANTHER" id="PTHR31084">
    <property type="entry name" value="ALPHA-L-FUCOSIDASE 2"/>
    <property type="match status" value="1"/>
</dbReference>
<gene>
    <name evidence="4" type="ORF">D3P09_09125</name>
</gene>
<dbReference type="SUPFAM" id="SSF48208">
    <property type="entry name" value="Six-hairpin glycosidases"/>
    <property type="match status" value="1"/>
</dbReference>
<evidence type="ECO:0000259" key="3">
    <source>
        <dbReference type="Pfam" id="PF22124"/>
    </source>
</evidence>
<evidence type="ECO:0000313" key="5">
    <source>
        <dbReference type="Proteomes" id="UP000267798"/>
    </source>
</evidence>
<dbReference type="Proteomes" id="UP000267798">
    <property type="component" value="Unassembled WGS sequence"/>
</dbReference>
<feature type="domain" description="Alpha fucosidase A-like C-terminal" evidence="2">
    <location>
        <begin position="687"/>
        <end position="750"/>
    </location>
</feature>
<dbReference type="InterPro" id="IPR027414">
    <property type="entry name" value="GH95_N_dom"/>
</dbReference>
<protein>
    <submittedName>
        <fullName evidence="4">Glycoside hydrolase family 95 protein</fullName>
    </submittedName>
</protein>
<dbReference type="PIRSF" id="PIRSF007663">
    <property type="entry name" value="UCP007663"/>
    <property type="match status" value="1"/>
</dbReference>
<dbReference type="Pfam" id="PF22124">
    <property type="entry name" value="Glyco_hydro_95_cat"/>
    <property type="match status" value="1"/>
</dbReference>
<evidence type="ECO:0000259" key="1">
    <source>
        <dbReference type="Pfam" id="PF14498"/>
    </source>
</evidence>
<dbReference type="Gene3D" id="1.50.10.10">
    <property type="match status" value="1"/>
</dbReference>
<keyword evidence="4" id="KW-0378">Hydrolase</keyword>
<dbReference type="AlphaFoldDB" id="A0A3A6PJY4"/>
<dbReference type="InterPro" id="IPR012341">
    <property type="entry name" value="6hp_glycosidase-like_sf"/>
</dbReference>
<organism evidence="4 5">
    <name type="scientific">Paenibacillus pinisoli</name>
    <dbReference type="NCBI Taxonomy" id="1276110"/>
    <lineage>
        <taxon>Bacteria</taxon>
        <taxon>Bacillati</taxon>
        <taxon>Bacillota</taxon>
        <taxon>Bacilli</taxon>
        <taxon>Bacillales</taxon>
        <taxon>Paenibacillaceae</taxon>
        <taxon>Paenibacillus</taxon>
    </lineage>
</organism>
<dbReference type="InterPro" id="IPR054363">
    <property type="entry name" value="GH95_cat"/>
</dbReference>
<dbReference type="GO" id="GO:0004560">
    <property type="term" value="F:alpha-L-fucosidase activity"/>
    <property type="evidence" value="ECO:0007669"/>
    <property type="project" value="InterPro"/>
</dbReference>
<evidence type="ECO:0000259" key="2">
    <source>
        <dbReference type="Pfam" id="PF21307"/>
    </source>
</evidence>
<dbReference type="Pfam" id="PF14498">
    <property type="entry name" value="Glyco_hyd_65N_2"/>
    <property type="match status" value="1"/>
</dbReference>
<feature type="domain" description="Glycosyl hydrolase family 95 N-terminal" evidence="1">
    <location>
        <begin position="6"/>
        <end position="246"/>
    </location>
</feature>
<name>A0A3A6PJY4_9BACL</name>
<proteinExistence type="predicted"/>
<dbReference type="InterPro" id="IPR008928">
    <property type="entry name" value="6-hairpin_glycosidase_sf"/>
</dbReference>
<sequence length="769" mass="86268">MSNYKLWYRQPASQWSEGLPLGNGRIGAVIYGSADWETWSMTEVTYWSGQSEATATPSKGKADLEEMRKHFFAGDFPTGDRLAKQVLQPKKANFGTNLPLCDIKFHFETVADSDSFIRELDLEEAISLTSYKVNGHTIRREVFATHADDLVASRLWGDIPGSVSFTLGIEGRTETFQTETMNNDTLTFRGQATEQVHSDGTCGVWSEGIMKVAVSGGALRSEAGKLVVAGADEAWVYFAVNTDYRREAGWEADAKRQVEEALAKGYSQLREDHILDYRGLYARVELDLGKSAPSALPTNERIQLFKKGQVDDPDLFALFFQYGRYLMISGSRADSPLPLNLQGIWNDGEACRMGWSCDYHLDVNTEMNYYPVEISNLSECHLPLMRYIEELSHAGRSTASDFYGSEGWVAHVFSNAWGFTAPGWDTSWGLNVTGGLWIATHLMEHYDYTLDRAFLEGQAYPVLKEASVFFLDYMTIHPSSGWLVTGPSNSPENHFYPSHKSQGAQQLSMGSTLDQVLVRELFTFCLKSAQLLERDEELQKQLTDAIAILPPLQVGKKGQLQEWLEDYEEAQPEHRHLSHLFALYPSNQITPQGTPELSAASRVTLENRMLQDELEDIEFTAALFGLYFARLHDGDRAHKHIAHLIGELCFDNLLTYSKPGIAGAETNIFVIDGNYGGTAAIAEMLLQSHNREIHLLPALPEAWSRGSIKGLRAKGNIEMDMSWENRQLVEATIYPHTKGRICVRCGNDKKFVDLEAGGTYRFNNQLDMV</sequence>
<dbReference type="EMBL" id="QXQB01000002">
    <property type="protein sequence ID" value="RJX39568.1"/>
    <property type="molecule type" value="Genomic_DNA"/>
</dbReference>
<dbReference type="OrthoDB" id="9802600at2"/>
<dbReference type="Pfam" id="PF21307">
    <property type="entry name" value="Glyco_hydro_95_C"/>
    <property type="match status" value="1"/>
</dbReference>
<dbReference type="InterPro" id="IPR049053">
    <property type="entry name" value="AFCA-like_C"/>
</dbReference>
<accession>A0A3A6PJY4</accession>
<reference evidence="4 5" key="1">
    <citation type="submission" date="2018-09" db="EMBL/GenBank/DDBJ databases">
        <title>Paenibacillus aracenensis nov. sp. isolated from a cave in southern Spain.</title>
        <authorList>
            <person name="Jurado V."/>
            <person name="Gutierrez-Patricio S."/>
            <person name="Gonzalez-Pimentel J.L."/>
            <person name="Miller A.Z."/>
            <person name="Laiz L."/>
            <person name="Saiz-Jimenez C."/>
        </authorList>
    </citation>
    <scope>NUCLEOTIDE SEQUENCE [LARGE SCALE GENOMIC DNA]</scope>
    <source>
        <strain evidence="4 5">JCM 19203</strain>
    </source>
</reference>
<comment type="caution">
    <text evidence="4">The sequence shown here is derived from an EMBL/GenBank/DDBJ whole genome shotgun (WGS) entry which is preliminary data.</text>
</comment>